<dbReference type="AlphaFoldDB" id="A0A1Y1YDN1"/>
<dbReference type="GO" id="GO:0000981">
    <property type="term" value="F:DNA-binding transcription factor activity, RNA polymerase II-specific"/>
    <property type="evidence" value="ECO:0007669"/>
    <property type="project" value="TreeGrafter"/>
</dbReference>
<dbReference type="GO" id="GO:0000785">
    <property type="term" value="C:chromatin"/>
    <property type="evidence" value="ECO:0007669"/>
    <property type="project" value="TreeGrafter"/>
</dbReference>
<dbReference type="GO" id="GO:0031519">
    <property type="term" value="C:PcG protein complex"/>
    <property type="evidence" value="ECO:0007669"/>
    <property type="project" value="TreeGrafter"/>
</dbReference>
<keyword evidence="2" id="KW-0479">Metal-binding</keyword>
<gene>
    <name evidence="9" type="ORF">K493DRAFT_174049</name>
</gene>
<dbReference type="PROSITE" id="PS50157">
    <property type="entry name" value="ZINC_FINGER_C2H2_2"/>
    <property type="match status" value="2"/>
</dbReference>
<evidence type="ECO:0000256" key="5">
    <source>
        <dbReference type="ARBA" id="ARBA00022833"/>
    </source>
</evidence>
<feature type="non-terminal residue" evidence="9">
    <location>
        <position position="1"/>
    </location>
</feature>
<comment type="caution">
    <text evidence="9">The sequence shown here is derived from an EMBL/GenBank/DDBJ whole genome shotgun (WGS) entry which is preliminary data.</text>
</comment>
<dbReference type="SUPFAM" id="SSF57667">
    <property type="entry name" value="beta-beta-alpha zinc fingers"/>
    <property type="match status" value="1"/>
</dbReference>
<dbReference type="Gene3D" id="3.30.160.60">
    <property type="entry name" value="Classic Zinc Finger"/>
    <property type="match status" value="2"/>
</dbReference>
<sequence>RYKCTVCEKMFNRPSSLKTHIYSHTGEKPYVCQVMGCQKKFSVLSNLRRHLKTHQPN</sequence>
<feature type="domain" description="C2H2-type" evidence="8">
    <location>
        <begin position="2"/>
        <end position="29"/>
    </location>
</feature>
<dbReference type="PROSITE" id="PS00028">
    <property type="entry name" value="ZINC_FINGER_C2H2_1"/>
    <property type="match status" value="2"/>
</dbReference>
<dbReference type="GO" id="GO:0000978">
    <property type="term" value="F:RNA polymerase II cis-regulatory region sequence-specific DNA binding"/>
    <property type="evidence" value="ECO:0007669"/>
    <property type="project" value="TreeGrafter"/>
</dbReference>
<dbReference type="SMART" id="SM00355">
    <property type="entry name" value="ZnF_C2H2"/>
    <property type="match status" value="2"/>
</dbReference>
<reference evidence="9 10" key="1">
    <citation type="submission" date="2016-07" db="EMBL/GenBank/DDBJ databases">
        <title>Pervasive Adenine N6-methylation of Active Genes in Fungi.</title>
        <authorList>
            <consortium name="DOE Joint Genome Institute"/>
            <person name="Mondo S.J."/>
            <person name="Dannebaum R.O."/>
            <person name="Kuo R.C."/>
            <person name="Labutti K."/>
            <person name="Haridas S."/>
            <person name="Kuo A."/>
            <person name="Salamov A."/>
            <person name="Ahrendt S.R."/>
            <person name="Lipzen A."/>
            <person name="Sullivan W."/>
            <person name="Andreopoulos W.B."/>
            <person name="Clum A."/>
            <person name="Lindquist E."/>
            <person name="Daum C."/>
            <person name="Ramamoorthy G.K."/>
            <person name="Gryganskyi A."/>
            <person name="Culley D."/>
            <person name="Magnuson J.K."/>
            <person name="James T.Y."/>
            <person name="O'Malley M.A."/>
            <person name="Stajich J.E."/>
            <person name="Spatafora J.W."/>
            <person name="Visel A."/>
            <person name="Grigoriev I.V."/>
        </authorList>
    </citation>
    <scope>NUCLEOTIDE SEQUENCE [LARGE SCALE GENOMIC DNA]</scope>
    <source>
        <strain evidence="9 10">CBS 931.73</strain>
    </source>
</reference>
<proteinExistence type="predicted"/>
<evidence type="ECO:0000259" key="8">
    <source>
        <dbReference type="PROSITE" id="PS50157"/>
    </source>
</evidence>
<dbReference type="OrthoDB" id="6077919at2759"/>
<dbReference type="InParanoid" id="A0A1Y1YDN1"/>
<dbReference type="InterPro" id="IPR013087">
    <property type="entry name" value="Znf_C2H2_type"/>
</dbReference>
<comment type="subcellular location">
    <subcellularLocation>
        <location evidence="1">Nucleus</location>
    </subcellularLocation>
</comment>
<dbReference type="GO" id="GO:0008270">
    <property type="term" value="F:zinc ion binding"/>
    <property type="evidence" value="ECO:0007669"/>
    <property type="project" value="UniProtKB-KW"/>
</dbReference>
<keyword evidence="4 7" id="KW-0863">Zinc-finger</keyword>
<dbReference type="PANTHER" id="PTHR14003:SF19">
    <property type="entry name" value="YY2 TRANSCRIPTION FACTOR"/>
    <property type="match status" value="1"/>
</dbReference>
<dbReference type="PANTHER" id="PTHR14003">
    <property type="entry name" value="TRANSCRIPTIONAL REPRESSOR PROTEIN YY"/>
    <property type="match status" value="1"/>
</dbReference>
<evidence type="ECO:0000256" key="3">
    <source>
        <dbReference type="ARBA" id="ARBA00022737"/>
    </source>
</evidence>
<dbReference type="Pfam" id="PF00096">
    <property type="entry name" value="zf-C2H2"/>
    <property type="match status" value="2"/>
</dbReference>
<evidence type="ECO:0000256" key="1">
    <source>
        <dbReference type="ARBA" id="ARBA00004123"/>
    </source>
</evidence>
<evidence type="ECO:0000256" key="7">
    <source>
        <dbReference type="PROSITE-ProRule" id="PRU00042"/>
    </source>
</evidence>
<dbReference type="InterPro" id="IPR036236">
    <property type="entry name" value="Znf_C2H2_sf"/>
</dbReference>
<keyword evidence="5" id="KW-0862">Zinc</keyword>
<feature type="non-terminal residue" evidence="9">
    <location>
        <position position="57"/>
    </location>
</feature>
<dbReference type="FunFam" id="3.30.160.60:FF:000744">
    <property type="entry name" value="zinc finger E-box-binding homeobox 1"/>
    <property type="match status" value="1"/>
</dbReference>
<dbReference type="STRING" id="1314790.A0A1Y1YDN1"/>
<protein>
    <recommendedName>
        <fullName evidence="8">C2H2-type domain-containing protein</fullName>
    </recommendedName>
</protein>
<keyword evidence="6" id="KW-0539">Nucleus</keyword>
<dbReference type="Proteomes" id="UP000193498">
    <property type="component" value="Unassembled WGS sequence"/>
</dbReference>
<evidence type="ECO:0000313" key="9">
    <source>
        <dbReference type="EMBL" id="ORX96099.1"/>
    </source>
</evidence>
<dbReference type="GO" id="GO:0005667">
    <property type="term" value="C:transcription regulator complex"/>
    <property type="evidence" value="ECO:0007669"/>
    <property type="project" value="TreeGrafter"/>
</dbReference>
<keyword evidence="10" id="KW-1185">Reference proteome</keyword>
<evidence type="ECO:0000313" key="10">
    <source>
        <dbReference type="Proteomes" id="UP000193498"/>
    </source>
</evidence>
<dbReference type="EMBL" id="MCFE01000161">
    <property type="protein sequence ID" value="ORX96099.1"/>
    <property type="molecule type" value="Genomic_DNA"/>
</dbReference>
<dbReference type="FunFam" id="3.30.160.60:FF:000358">
    <property type="entry name" value="zinc finger protein 24"/>
    <property type="match status" value="1"/>
</dbReference>
<organism evidence="9 10">
    <name type="scientific">Basidiobolus meristosporus CBS 931.73</name>
    <dbReference type="NCBI Taxonomy" id="1314790"/>
    <lineage>
        <taxon>Eukaryota</taxon>
        <taxon>Fungi</taxon>
        <taxon>Fungi incertae sedis</taxon>
        <taxon>Zoopagomycota</taxon>
        <taxon>Entomophthoromycotina</taxon>
        <taxon>Basidiobolomycetes</taxon>
        <taxon>Basidiobolales</taxon>
        <taxon>Basidiobolaceae</taxon>
        <taxon>Basidiobolus</taxon>
    </lineage>
</organism>
<feature type="domain" description="C2H2-type" evidence="8">
    <location>
        <begin position="30"/>
        <end position="57"/>
    </location>
</feature>
<keyword evidence="3" id="KW-0677">Repeat</keyword>
<evidence type="ECO:0000256" key="6">
    <source>
        <dbReference type="ARBA" id="ARBA00023242"/>
    </source>
</evidence>
<evidence type="ECO:0000256" key="2">
    <source>
        <dbReference type="ARBA" id="ARBA00022723"/>
    </source>
</evidence>
<accession>A0A1Y1YDN1</accession>
<name>A0A1Y1YDN1_9FUNG</name>
<evidence type="ECO:0000256" key="4">
    <source>
        <dbReference type="ARBA" id="ARBA00022771"/>
    </source>
</evidence>